<evidence type="ECO:0000313" key="3">
    <source>
        <dbReference type="Proteomes" id="UP000001968"/>
    </source>
</evidence>
<dbReference type="CDD" id="cd05403">
    <property type="entry name" value="NT_KNTase_like"/>
    <property type="match status" value="1"/>
</dbReference>
<dbReference type="InterPro" id="IPR043519">
    <property type="entry name" value="NT_sf"/>
</dbReference>
<dbReference type="Gene3D" id="3.30.460.10">
    <property type="entry name" value="Beta Polymerase, domain 2"/>
    <property type="match status" value="1"/>
</dbReference>
<gene>
    <name evidence="2" type="ordered locus">Swol_0499</name>
</gene>
<dbReference type="InterPro" id="IPR002934">
    <property type="entry name" value="Polymerase_NTP_transf_dom"/>
</dbReference>
<keyword evidence="3" id="KW-1185">Reference proteome</keyword>
<organism evidence="2 3">
    <name type="scientific">Syntrophomonas wolfei subsp. wolfei (strain DSM 2245B / Goettingen)</name>
    <dbReference type="NCBI Taxonomy" id="335541"/>
    <lineage>
        <taxon>Bacteria</taxon>
        <taxon>Bacillati</taxon>
        <taxon>Bacillota</taxon>
        <taxon>Clostridia</taxon>
        <taxon>Eubacteriales</taxon>
        <taxon>Syntrophomonadaceae</taxon>
        <taxon>Syntrophomonas</taxon>
    </lineage>
</organism>
<dbReference type="PANTHER" id="PTHR33933">
    <property type="entry name" value="NUCLEOTIDYLTRANSFERASE"/>
    <property type="match status" value="1"/>
</dbReference>
<feature type="domain" description="Polymerase nucleotidyl transferase" evidence="1">
    <location>
        <begin position="7"/>
        <end position="82"/>
    </location>
</feature>
<evidence type="ECO:0000313" key="2">
    <source>
        <dbReference type="EMBL" id="ABI67833.1"/>
    </source>
</evidence>
<dbReference type="EMBL" id="CP000448">
    <property type="protein sequence ID" value="ABI67833.1"/>
    <property type="molecule type" value="Genomic_DNA"/>
</dbReference>
<dbReference type="HOGENOM" id="CLU_130257_9_5_9"/>
<reference evidence="3" key="1">
    <citation type="journal article" date="2010" name="Environ. Microbiol.">
        <title>The genome of Syntrophomonas wolfei: new insights into syntrophic metabolism and biohydrogen production.</title>
        <authorList>
            <person name="Sieber J.R."/>
            <person name="Sims D.R."/>
            <person name="Han C."/>
            <person name="Kim E."/>
            <person name="Lykidis A."/>
            <person name="Lapidus A.L."/>
            <person name="McDonnald E."/>
            <person name="Rohlin L."/>
            <person name="Culley D.E."/>
            <person name="Gunsalus R."/>
            <person name="McInerney M.J."/>
        </authorList>
    </citation>
    <scope>NUCLEOTIDE SEQUENCE [LARGE SCALE GENOMIC DNA]</scope>
    <source>
        <strain evidence="3">DSM 2245B / Goettingen</strain>
    </source>
</reference>
<evidence type="ECO:0000259" key="1">
    <source>
        <dbReference type="Pfam" id="PF01909"/>
    </source>
</evidence>
<name>Q0AZM1_SYNWW</name>
<keyword evidence="2" id="KW-0808">Transferase</keyword>
<dbReference type="STRING" id="335541.Swol_0499"/>
<proteinExistence type="predicted"/>
<dbReference type="Proteomes" id="UP000001968">
    <property type="component" value="Chromosome"/>
</dbReference>
<dbReference type="InterPro" id="IPR052548">
    <property type="entry name" value="Type_VII_TA_antitoxin"/>
</dbReference>
<protein>
    <submittedName>
        <fullName evidence="2">Nucleotidyltransferase domain protein</fullName>
    </submittedName>
</protein>
<dbReference type="eggNOG" id="COG1708">
    <property type="taxonomic scope" value="Bacteria"/>
</dbReference>
<dbReference type="GO" id="GO:0016779">
    <property type="term" value="F:nucleotidyltransferase activity"/>
    <property type="evidence" value="ECO:0007669"/>
    <property type="project" value="InterPro"/>
</dbReference>
<accession>Q0AZM1</accession>
<dbReference type="SUPFAM" id="SSF81301">
    <property type="entry name" value="Nucleotidyltransferase"/>
    <property type="match status" value="1"/>
</dbReference>
<dbReference type="PANTHER" id="PTHR33933:SF1">
    <property type="entry name" value="PROTEIN ADENYLYLTRANSFERASE MNTA-RELATED"/>
    <property type="match status" value="1"/>
</dbReference>
<dbReference type="AlphaFoldDB" id="Q0AZM1"/>
<dbReference type="Pfam" id="PF01909">
    <property type="entry name" value="NTP_transf_2"/>
    <property type="match status" value="1"/>
</dbReference>
<dbReference type="KEGG" id="swo:Swol_0499"/>
<sequence length="102" mass="11568">MIDSQEIESIKNQLIEKYRPLRIILFGSQAKATAGRKSDIDLCIVKETENKRALAVEMSLNIESTRPMDIIVYTPDEWDSSKQDSTSFASLVWKRGVEIYGG</sequence>